<keyword evidence="1" id="KW-0614">Plasmid</keyword>
<geneLocation type="plasmid" evidence="1 2">
    <name>megaplasmid</name>
</geneLocation>
<evidence type="ECO:0000313" key="1">
    <source>
        <dbReference type="EMBL" id="ADC45313.1"/>
    </source>
</evidence>
<evidence type="ECO:0000313" key="2">
    <source>
        <dbReference type="Proteomes" id="UP000002429"/>
    </source>
</evidence>
<accession>D3DYE3</accession>
<protein>
    <submittedName>
        <fullName evidence="1">Uncharacterized protein</fullName>
    </submittedName>
</protein>
<dbReference type="KEGG" id="rme:Rmet_6734"/>
<dbReference type="EMBL" id="CP000353">
    <property type="protein sequence ID" value="ADC45313.1"/>
    <property type="molecule type" value="Genomic_DNA"/>
</dbReference>
<dbReference type="AlphaFoldDB" id="D3DYE3"/>
<organism evidence="1 2">
    <name type="scientific">Cupriavidus metallidurans (strain ATCC 43123 / DSM 2839 / NBRC 102507 / CH34)</name>
    <name type="common">Ralstonia metallidurans</name>
    <dbReference type="NCBI Taxonomy" id="266264"/>
    <lineage>
        <taxon>Bacteria</taxon>
        <taxon>Pseudomonadati</taxon>
        <taxon>Pseudomonadota</taxon>
        <taxon>Betaproteobacteria</taxon>
        <taxon>Burkholderiales</taxon>
        <taxon>Burkholderiaceae</taxon>
        <taxon>Cupriavidus</taxon>
    </lineage>
</organism>
<reference evidence="2" key="1">
    <citation type="journal article" date="2010" name="PLoS ONE">
        <title>The complete genome sequence of Cupriavidus metallidurans strain CH34, a master survivalist in harsh and anthropogenic environments.</title>
        <authorList>
            <person name="Janssen P.J."/>
            <person name="Van Houdt R."/>
            <person name="Moors H."/>
            <person name="Monsieurs P."/>
            <person name="Morin N."/>
            <person name="Michaux A."/>
            <person name="Benotmane M.A."/>
            <person name="Leys N."/>
            <person name="Vallaeys T."/>
            <person name="Lapidus A."/>
            <person name="Monchy S."/>
            <person name="Medigue C."/>
            <person name="Taghavi S."/>
            <person name="McCorkle S."/>
            <person name="Dunn J."/>
            <person name="van der Lelie D."/>
            <person name="Mergeay M."/>
        </authorList>
    </citation>
    <scope>NUCLEOTIDE SEQUENCE [LARGE SCALE GENOMIC DNA]</scope>
    <source>
        <strain evidence="2">ATCC 43123 / DSM 2839 / NBRC 102507 / CH34</strain>
    </source>
</reference>
<gene>
    <name evidence="1" type="ordered locus">Rmet_6734</name>
</gene>
<keyword evidence="2" id="KW-1185">Reference proteome</keyword>
<name>D3DYE3_CUPMC</name>
<proteinExistence type="predicted"/>
<sequence length="27" mass="3306">MVARDCLKKKPLNFRELFLVIIIRIFE</sequence>
<dbReference type="HOGENOM" id="CLU_3414944_0_0_4"/>
<dbReference type="Proteomes" id="UP000002429">
    <property type="component" value="Plasmid megaplasmid"/>
</dbReference>